<dbReference type="HOGENOM" id="CLU_145233_1_0_0"/>
<organism evidence="3">
    <name type="scientific">Candidatus Moduliflexus flocculans</name>
    <dbReference type="NCBI Taxonomy" id="1499966"/>
    <lineage>
        <taxon>Bacteria</taxon>
        <taxon>Candidatus Moduliflexota</taxon>
        <taxon>Candidatus Moduliflexia</taxon>
        <taxon>Candidatus Moduliflexales</taxon>
        <taxon>Candidatus Moduliflexaceae</taxon>
    </lineage>
</organism>
<proteinExistence type="predicted"/>
<reference evidence="3" key="1">
    <citation type="journal article" date="2015" name="PeerJ">
        <title>First genomic representation of candidate bacterial phylum KSB3 points to enhanced environmental sensing as a trigger of wastewater bulking.</title>
        <authorList>
            <person name="Sekiguchi Y."/>
            <person name="Ohashi A."/>
            <person name="Parks D.H."/>
            <person name="Yamauchi T."/>
            <person name="Tyson G.W."/>
            <person name="Hugenholtz P."/>
        </authorList>
    </citation>
    <scope>NUCLEOTIDE SEQUENCE [LARGE SCALE GENOMIC DNA]</scope>
</reference>
<evidence type="ECO:0000256" key="2">
    <source>
        <dbReference type="SAM" id="Phobius"/>
    </source>
</evidence>
<evidence type="ECO:0000256" key="1">
    <source>
        <dbReference type="SAM" id="MobiDB-lite"/>
    </source>
</evidence>
<keyword evidence="4" id="KW-1185">Reference proteome</keyword>
<dbReference type="AlphaFoldDB" id="A0A0S6W096"/>
<sequence>MEQDRGFSPQNTRDKGTLGQRWQNARPTKMMVFWMCLACVLLTMVVGFRWGGWVRSSTAQKMAETAADDAVIKRLTPICLAKFNEDPGKIQKYNELKAASSWDRNTYIEKQGWATIYGETTPARGVAAECAIQLMKAPAPVAAVIAPAALP</sequence>
<keyword evidence="2" id="KW-0472">Membrane</keyword>
<accession>A0A0S6W096</accession>
<evidence type="ECO:0000313" key="3">
    <source>
        <dbReference type="EMBL" id="GAK53048.1"/>
    </source>
</evidence>
<keyword evidence="2" id="KW-1133">Transmembrane helix</keyword>
<dbReference type="EMBL" id="DF820459">
    <property type="protein sequence ID" value="GAK53048.1"/>
    <property type="molecule type" value="Genomic_DNA"/>
</dbReference>
<evidence type="ECO:0000313" key="4">
    <source>
        <dbReference type="Proteomes" id="UP000030700"/>
    </source>
</evidence>
<protein>
    <submittedName>
        <fullName evidence="3">Uncharacterized protein</fullName>
    </submittedName>
</protein>
<keyword evidence="2" id="KW-0812">Transmembrane</keyword>
<dbReference type="STRING" id="1499966.U14_04307"/>
<feature type="transmembrane region" description="Helical" evidence="2">
    <location>
        <begin position="31"/>
        <end position="52"/>
    </location>
</feature>
<gene>
    <name evidence="3" type="ORF">U14_04307</name>
</gene>
<feature type="region of interest" description="Disordered" evidence="1">
    <location>
        <begin position="1"/>
        <end position="21"/>
    </location>
</feature>
<name>A0A0S6W096_9BACT</name>
<dbReference type="Proteomes" id="UP000030700">
    <property type="component" value="Unassembled WGS sequence"/>
</dbReference>